<feature type="domain" description="Aromatic amino acid beta-eliminating lyase/threonine aldolase" evidence="6">
    <location>
        <begin position="4"/>
        <end position="287"/>
    </location>
</feature>
<comment type="cofactor">
    <cofactor evidence="1">
        <name>pyridoxal 5'-phosphate</name>
        <dbReference type="ChEBI" id="CHEBI:597326"/>
    </cofactor>
</comment>
<dbReference type="PANTHER" id="PTHR48097">
    <property type="entry name" value="L-THREONINE ALDOLASE-RELATED"/>
    <property type="match status" value="1"/>
</dbReference>
<keyword evidence="4" id="KW-0456">Lyase</keyword>
<sequence>MTVNLISDTATQPTAPMLEAMFAARVGDDVFRQDPTVNELEAYAADLFGMEAALFCPSGTMTNQLAIKCHTRALDEIICEEKSHIYQYEGGVYSMLSSVSMNLLRGERGKVLPGQIANAVKPHYDWLPRTRLVVLENTCNKGGGSIYTLGEAAALVAESREHGLAVHLDGARLFNALVETGESPQAWGTTFDTISICLSKGLGAPVGSLLLGPTDLIDEARRYRKVLGGGMRQAGYLAAAGLYALQHNIDRLADDNARARRLAESLEGLPFVASVSTTETNICIFDLAEGLTAARFLVELEKEGILAVPFGPQTIRFTTHLGVTDEQVDYVIDRLHRYARQGAAPAGG</sequence>
<organism evidence="7 8">
    <name type="scientific">Neolewinella litorea</name>
    <dbReference type="NCBI Taxonomy" id="2562452"/>
    <lineage>
        <taxon>Bacteria</taxon>
        <taxon>Pseudomonadati</taxon>
        <taxon>Bacteroidota</taxon>
        <taxon>Saprospiria</taxon>
        <taxon>Saprospirales</taxon>
        <taxon>Lewinellaceae</taxon>
        <taxon>Neolewinella</taxon>
    </lineage>
</organism>
<comment type="similarity">
    <text evidence="2">Belongs to the threonine aldolase family.</text>
</comment>
<evidence type="ECO:0000259" key="6">
    <source>
        <dbReference type="Pfam" id="PF01212"/>
    </source>
</evidence>
<dbReference type="GO" id="GO:0005829">
    <property type="term" value="C:cytosol"/>
    <property type="evidence" value="ECO:0007669"/>
    <property type="project" value="TreeGrafter"/>
</dbReference>
<dbReference type="Pfam" id="PF01212">
    <property type="entry name" value="Beta_elim_lyase"/>
    <property type="match status" value="1"/>
</dbReference>
<dbReference type="NCBIfam" id="NF041359">
    <property type="entry name" value="GntG_guanitoxin"/>
    <property type="match status" value="1"/>
</dbReference>
<accession>A0A4S4NN78</accession>
<dbReference type="FunFam" id="3.40.640.10:FF:000030">
    <property type="entry name" value="Low-specificity L-threonine aldolase"/>
    <property type="match status" value="1"/>
</dbReference>
<protein>
    <submittedName>
        <fullName evidence="7">Threonine aldolase</fullName>
    </submittedName>
</protein>
<dbReference type="Gene3D" id="3.40.640.10">
    <property type="entry name" value="Type I PLP-dependent aspartate aminotransferase-like (Major domain)"/>
    <property type="match status" value="1"/>
</dbReference>
<dbReference type="OrthoDB" id="9774495at2"/>
<evidence type="ECO:0000256" key="1">
    <source>
        <dbReference type="ARBA" id="ARBA00001933"/>
    </source>
</evidence>
<dbReference type="GO" id="GO:0008732">
    <property type="term" value="F:L-allo-threonine aldolase activity"/>
    <property type="evidence" value="ECO:0007669"/>
    <property type="project" value="TreeGrafter"/>
</dbReference>
<dbReference type="Gene3D" id="3.90.1150.10">
    <property type="entry name" value="Aspartate Aminotransferase, domain 1"/>
    <property type="match status" value="1"/>
</dbReference>
<name>A0A4S4NN78_9BACT</name>
<evidence type="ECO:0000256" key="5">
    <source>
        <dbReference type="PIRSR" id="PIRSR017617-1"/>
    </source>
</evidence>
<dbReference type="GO" id="GO:0006567">
    <property type="term" value="P:L-threonine catabolic process"/>
    <property type="evidence" value="ECO:0007669"/>
    <property type="project" value="TreeGrafter"/>
</dbReference>
<evidence type="ECO:0000256" key="4">
    <source>
        <dbReference type="ARBA" id="ARBA00023239"/>
    </source>
</evidence>
<reference evidence="7 8" key="1">
    <citation type="submission" date="2019-04" db="EMBL/GenBank/DDBJ databases">
        <title>Lewinella litorea sp. nov., isolated from a marine sand.</title>
        <authorList>
            <person name="Yoon J.-H."/>
        </authorList>
    </citation>
    <scope>NUCLEOTIDE SEQUENCE [LARGE SCALE GENOMIC DNA]</scope>
    <source>
        <strain evidence="7 8">HSMS-39</strain>
    </source>
</reference>
<dbReference type="GO" id="GO:0006545">
    <property type="term" value="P:glycine biosynthetic process"/>
    <property type="evidence" value="ECO:0007669"/>
    <property type="project" value="TreeGrafter"/>
</dbReference>
<dbReference type="RefSeq" id="WP_136456118.1">
    <property type="nucleotide sequence ID" value="NZ_SRSF01000001.1"/>
</dbReference>
<dbReference type="AlphaFoldDB" id="A0A4S4NN78"/>
<evidence type="ECO:0000313" key="8">
    <source>
        <dbReference type="Proteomes" id="UP000308528"/>
    </source>
</evidence>
<dbReference type="InterPro" id="IPR015422">
    <property type="entry name" value="PyrdxlP-dep_Trfase_small"/>
</dbReference>
<keyword evidence="3" id="KW-0663">Pyridoxal phosphate</keyword>
<dbReference type="PIRSF" id="PIRSF017617">
    <property type="entry name" value="Thr_aldolase"/>
    <property type="match status" value="1"/>
</dbReference>
<dbReference type="InterPro" id="IPR015424">
    <property type="entry name" value="PyrdxlP-dep_Trfase"/>
</dbReference>
<keyword evidence="8" id="KW-1185">Reference proteome</keyword>
<comment type="caution">
    <text evidence="7">The sequence shown here is derived from an EMBL/GenBank/DDBJ whole genome shotgun (WGS) entry which is preliminary data.</text>
</comment>
<dbReference type="SUPFAM" id="SSF53383">
    <property type="entry name" value="PLP-dependent transferases"/>
    <property type="match status" value="1"/>
</dbReference>
<gene>
    <name evidence="7" type="ORF">E4021_01460</name>
</gene>
<dbReference type="PANTHER" id="PTHR48097:SF9">
    <property type="entry name" value="L-THREONINE ALDOLASE"/>
    <property type="match status" value="1"/>
</dbReference>
<evidence type="ECO:0000256" key="3">
    <source>
        <dbReference type="ARBA" id="ARBA00022898"/>
    </source>
</evidence>
<evidence type="ECO:0000256" key="2">
    <source>
        <dbReference type="ARBA" id="ARBA00006966"/>
    </source>
</evidence>
<feature type="modified residue" description="N6-(pyridoxal phosphate)lysine" evidence="5">
    <location>
        <position position="200"/>
    </location>
</feature>
<dbReference type="InterPro" id="IPR023603">
    <property type="entry name" value="Low_specificity_L-TA-like"/>
</dbReference>
<dbReference type="EMBL" id="SRSF01000001">
    <property type="protein sequence ID" value="THH41292.1"/>
    <property type="molecule type" value="Genomic_DNA"/>
</dbReference>
<evidence type="ECO:0000313" key="7">
    <source>
        <dbReference type="EMBL" id="THH41292.1"/>
    </source>
</evidence>
<dbReference type="InterPro" id="IPR015421">
    <property type="entry name" value="PyrdxlP-dep_Trfase_major"/>
</dbReference>
<dbReference type="InterPro" id="IPR001597">
    <property type="entry name" value="ArAA_b-elim_lyase/Thr_aldolase"/>
</dbReference>
<proteinExistence type="inferred from homology"/>
<dbReference type="Proteomes" id="UP000308528">
    <property type="component" value="Unassembled WGS sequence"/>
</dbReference>